<gene>
    <name evidence="2" type="ORF">SAMN05421664_2205</name>
</gene>
<keyword evidence="3" id="KW-1185">Reference proteome</keyword>
<reference evidence="3" key="1">
    <citation type="submission" date="2016-10" db="EMBL/GenBank/DDBJ databases">
        <authorList>
            <person name="Varghese N."/>
            <person name="Submissions S."/>
        </authorList>
    </citation>
    <scope>NUCLEOTIDE SEQUENCE [LARGE SCALE GENOMIC DNA]</scope>
    <source>
        <strain evidence="3">DSM 17072</strain>
    </source>
</reference>
<evidence type="ECO:0000313" key="2">
    <source>
        <dbReference type="EMBL" id="SDQ69504.1"/>
    </source>
</evidence>
<accession>A0A1H1CZ62</accession>
<name>A0A1H1CZ62_9FLAO</name>
<evidence type="ECO:0000313" key="3">
    <source>
        <dbReference type="Proteomes" id="UP000199627"/>
    </source>
</evidence>
<organism evidence="2 3">
    <name type="scientific">Chryseobacterium soldanellicola</name>
    <dbReference type="NCBI Taxonomy" id="311333"/>
    <lineage>
        <taxon>Bacteria</taxon>
        <taxon>Pseudomonadati</taxon>
        <taxon>Bacteroidota</taxon>
        <taxon>Flavobacteriia</taxon>
        <taxon>Flavobacteriales</taxon>
        <taxon>Weeksellaceae</taxon>
        <taxon>Chryseobacterium group</taxon>
        <taxon>Chryseobacterium</taxon>
    </lineage>
</organism>
<dbReference type="AlphaFoldDB" id="A0A1H1CZ62"/>
<protein>
    <submittedName>
        <fullName evidence="2">Uncharacterized protein</fullName>
    </submittedName>
</protein>
<sequence>MKIFPCQGSNPRQGNIFVALFCVRDAAGGDEGAGASEERTSTEAKRTPKQPGPRDLWNGPELANL</sequence>
<dbReference type="EMBL" id="FNKL01000003">
    <property type="protein sequence ID" value="SDQ69504.1"/>
    <property type="molecule type" value="Genomic_DNA"/>
</dbReference>
<feature type="compositionally biased region" description="Basic and acidic residues" evidence="1">
    <location>
        <begin position="36"/>
        <end position="46"/>
    </location>
</feature>
<evidence type="ECO:0000256" key="1">
    <source>
        <dbReference type="SAM" id="MobiDB-lite"/>
    </source>
</evidence>
<dbReference type="Proteomes" id="UP000199627">
    <property type="component" value="Unassembled WGS sequence"/>
</dbReference>
<proteinExistence type="predicted"/>
<feature type="region of interest" description="Disordered" evidence="1">
    <location>
        <begin position="29"/>
        <end position="65"/>
    </location>
</feature>